<reference evidence="2 3" key="1">
    <citation type="submission" date="2018-04" db="EMBL/GenBank/DDBJ databases">
        <title>Halococcoides cellulosivorans gen. nov., sp. nov., an extremely halophilic cellulose-utilizing haloarchaeon from hypersaline lakes.</title>
        <authorList>
            <person name="Sorokin D.Y."/>
            <person name="Toshchakov S.V."/>
            <person name="Samarov N.I."/>
            <person name="Korzhenkov A."/>
            <person name="Kublanov I.V."/>
        </authorList>
    </citation>
    <scope>NUCLEOTIDE SEQUENCE [LARGE SCALE GENOMIC DNA]</scope>
    <source>
        <strain evidence="2 3">HArcel1</strain>
    </source>
</reference>
<dbReference type="GeneID" id="36513452"/>
<organism evidence="2 3">
    <name type="scientific">Halococcoides cellulosivorans</name>
    <dbReference type="NCBI Taxonomy" id="1679096"/>
    <lineage>
        <taxon>Archaea</taxon>
        <taxon>Methanobacteriati</taxon>
        <taxon>Methanobacteriota</taxon>
        <taxon>Stenosarchaea group</taxon>
        <taxon>Halobacteria</taxon>
        <taxon>Halobacteriales</taxon>
        <taxon>Haloarculaceae</taxon>
        <taxon>Halococcoides</taxon>
    </lineage>
</organism>
<proteinExistence type="predicted"/>
<evidence type="ECO:0000313" key="2">
    <source>
        <dbReference type="EMBL" id="AWB28543.1"/>
    </source>
</evidence>
<evidence type="ECO:0000256" key="1">
    <source>
        <dbReference type="SAM" id="Phobius"/>
    </source>
</evidence>
<protein>
    <submittedName>
        <fullName evidence="2">Uncharacterized protein</fullName>
    </submittedName>
</protein>
<keyword evidence="3" id="KW-1185">Reference proteome</keyword>
<name>A0A2R4X4C2_9EURY</name>
<dbReference type="KEGG" id="harc:HARCEL1_13055"/>
<dbReference type="Proteomes" id="UP000244727">
    <property type="component" value="Chromosome"/>
</dbReference>
<accession>A0A2R4X4C2</accession>
<dbReference type="EMBL" id="CP028858">
    <property type="protein sequence ID" value="AWB28543.1"/>
    <property type="molecule type" value="Genomic_DNA"/>
</dbReference>
<sequence length="246" mass="26299">MFDWNGQIRGWPVAGDLLLVIGVLLVVNAAGGFVLDVGSPAYRYDTVQVTDGDQFLETIPNEATTVDCLHVADRLCVLESWVVRSGAGTVTDGTRFVQSDRGTVADTAGSIAVLDGRLYQRSLEMMPRDDGPARAALTYRPIDERAALDELAVPQDAPWLSPAARRIVTNGPITRSSPLDLSETVVETDDGYAVIYGYQTDDSDPLVGGAVRAVQAILGAVAIGRGRTRDSVIDPIIEARSLRTVG</sequence>
<keyword evidence="1" id="KW-0812">Transmembrane</keyword>
<dbReference type="RefSeq" id="WP_108383991.1">
    <property type="nucleotide sequence ID" value="NZ_CP028858.1"/>
</dbReference>
<evidence type="ECO:0000313" key="3">
    <source>
        <dbReference type="Proteomes" id="UP000244727"/>
    </source>
</evidence>
<keyword evidence="1" id="KW-1133">Transmembrane helix</keyword>
<feature type="transmembrane region" description="Helical" evidence="1">
    <location>
        <begin position="17"/>
        <end position="35"/>
    </location>
</feature>
<keyword evidence="1" id="KW-0472">Membrane</keyword>
<dbReference type="AlphaFoldDB" id="A0A2R4X4C2"/>
<gene>
    <name evidence="2" type="ORF">HARCEL1_13055</name>
</gene>